<evidence type="ECO:0000259" key="5">
    <source>
        <dbReference type="PROSITE" id="PS51764"/>
    </source>
</evidence>
<dbReference type="InterPro" id="IPR006311">
    <property type="entry name" value="TAT_signal"/>
</dbReference>
<keyword evidence="7" id="KW-1185">Reference proteome</keyword>
<dbReference type="Proteomes" id="UP000198688">
    <property type="component" value="Chromosome I"/>
</dbReference>
<dbReference type="STRING" id="113562.SAMN04489716_0444"/>
<feature type="active site" description="Proton donor" evidence="4">
    <location>
        <position position="177"/>
    </location>
</feature>
<dbReference type="OrthoDB" id="9816550at2"/>
<evidence type="ECO:0000256" key="1">
    <source>
        <dbReference type="ARBA" id="ARBA00007754"/>
    </source>
</evidence>
<proteinExistence type="inferred from homology"/>
<keyword evidence="3 4" id="KW-0326">Glycosidase</keyword>
<protein>
    <submittedName>
        <fullName evidence="6">Glycosyl hydrolase family 26</fullName>
    </submittedName>
</protein>
<dbReference type="InterPro" id="IPR000805">
    <property type="entry name" value="Glyco_hydro_26"/>
</dbReference>
<dbReference type="PANTHER" id="PTHR40079">
    <property type="entry name" value="MANNAN ENDO-1,4-BETA-MANNOSIDASE E-RELATED"/>
    <property type="match status" value="1"/>
</dbReference>
<evidence type="ECO:0000256" key="3">
    <source>
        <dbReference type="ARBA" id="ARBA00023295"/>
    </source>
</evidence>
<feature type="domain" description="GH26" evidence="5">
    <location>
        <begin position="42"/>
        <end position="350"/>
    </location>
</feature>
<dbReference type="EMBL" id="LT629758">
    <property type="protein sequence ID" value="SDS28603.1"/>
    <property type="molecule type" value="Genomic_DNA"/>
</dbReference>
<gene>
    <name evidence="6" type="ORF">SAMN04489716_0444</name>
</gene>
<accession>A0A1H1QYX7</accession>
<dbReference type="PANTHER" id="PTHR40079:SF4">
    <property type="entry name" value="GH26 DOMAIN-CONTAINING PROTEIN-RELATED"/>
    <property type="match status" value="1"/>
</dbReference>
<dbReference type="SUPFAM" id="SSF51445">
    <property type="entry name" value="(Trans)glycosidases"/>
    <property type="match status" value="1"/>
</dbReference>
<dbReference type="AlphaFoldDB" id="A0A1H1QYX7"/>
<name>A0A1H1QYX7_9ACTN</name>
<evidence type="ECO:0000313" key="7">
    <source>
        <dbReference type="Proteomes" id="UP000198688"/>
    </source>
</evidence>
<reference evidence="6 7" key="1">
    <citation type="submission" date="2016-10" db="EMBL/GenBank/DDBJ databases">
        <authorList>
            <person name="de Groot N.N."/>
        </authorList>
    </citation>
    <scope>NUCLEOTIDE SEQUENCE [LARGE SCALE GENOMIC DNA]</scope>
    <source>
        <strain evidence="6 7">DSM 43941</strain>
    </source>
</reference>
<dbReference type="Gene3D" id="3.20.20.80">
    <property type="entry name" value="Glycosidases"/>
    <property type="match status" value="1"/>
</dbReference>
<evidence type="ECO:0000256" key="4">
    <source>
        <dbReference type="PROSITE-ProRule" id="PRU01100"/>
    </source>
</evidence>
<dbReference type="GO" id="GO:0006080">
    <property type="term" value="P:substituted mannan metabolic process"/>
    <property type="evidence" value="ECO:0007669"/>
    <property type="project" value="InterPro"/>
</dbReference>
<evidence type="ECO:0000313" key="6">
    <source>
        <dbReference type="EMBL" id="SDS28603.1"/>
    </source>
</evidence>
<dbReference type="PROSITE" id="PS51318">
    <property type="entry name" value="TAT"/>
    <property type="match status" value="1"/>
</dbReference>
<sequence length="350" mass="38294">MTAGHHRAPGGLSRRGVLGMAGLGVAAAGGGFGIWKAAGRTETPVGVAATPSAPAPTAAPFAEAADPDKLGGTVPFTAGKAKLGSYLALDKMTYPEAVEYRREQLGRDQAITHVFYAWPDRLPTSIEGMPAKSTPMVSWRGTKYAKILDGSSDDLIVAAARRIKRFDRPVLLRWGWEMNGRWYEWGGAQNGKNPAGYIKSFRHLRKIFDAEGADQVSWVWSPNWNSSTKQSWDTIDAYYPGDKYVDWVGVSGYNLHNESPDVLFDPIYRLFSARKPLMLTEVGSKDHGGSTKADWITKLSGYVAERPAIGGVVWFDTDTHPAYPEHWRFDTTAASTAAYQAMARTARFSG</sequence>
<dbReference type="RefSeq" id="WP_092541118.1">
    <property type="nucleotide sequence ID" value="NZ_BOMJ01000040.1"/>
</dbReference>
<organism evidence="6 7">
    <name type="scientific">Actinoplanes derwentensis</name>
    <dbReference type="NCBI Taxonomy" id="113562"/>
    <lineage>
        <taxon>Bacteria</taxon>
        <taxon>Bacillati</taxon>
        <taxon>Actinomycetota</taxon>
        <taxon>Actinomycetes</taxon>
        <taxon>Micromonosporales</taxon>
        <taxon>Micromonosporaceae</taxon>
        <taxon>Actinoplanes</taxon>
    </lineage>
</organism>
<comment type="similarity">
    <text evidence="1 4">Belongs to the glycosyl hydrolase 26 family.</text>
</comment>
<dbReference type="GO" id="GO:0016985">
    <property type="term" value="F:mannan endo-1,4-beta-mannosidase activity"/>
    <property type="evidence" value="ECO:0007669"/>
    <property type="project" value="InterPro"/>
</dbReference>
<dbReference type="Pfam" id="PF02156">
    <property type="entry name" value="Glyco_hydro_26"/>
    <property type="match status" value="1"/>
</dbReference>
<dbReference type="InterPro" id="IPR017853">
    <property type="entry name" value="GH"/>
</dbReference>
<keyword evidence="2 4" id="KW-0378">Hydrolase</keyword>
<evidence type="ECO:0000256" key="2">
    <source>
        <dbReference type="ARBA" id="ARBA00022801"/>
    </source>
</evidence>
<dbReference type="InterPro" id="IPR022790">
    <property type="entry name" value="GH26_dom"/>
</dbReference>
<dbReference type="PROSITE" id="PS51764">
    <property type="entry name" value="GH26"/>
    <property type="match status" value="1"/>
</dbReference>
<feature type="active site" description="Nucleophile" evidence="4">
    <location>
        <position position="281"/>
    </location>
</feature>